<accession>A0A9D1E978</accession>
<dbReference type="PANTHER" id="PTHR43133">
    <property type="entry name" value="RNA POLYMERASE ECF-TYPE SIGMA FACTO"/>
    <property type="match status" value="1"/>
</dbReference>
<dbReference type="InterPro" id="IPR014284">
    <property type="entry name" value="RNA_pol_sigma-70_dom"/>
</dbReference>
<dbReference type="GO" id="GO:0006950">
    <property type="term" value="P:response to stress"/>
    <property type="evidence" value="ECO:0007669"/>
    <property type="project" value="UniProtKB-ARBA"/>
</dbReference>
<organism evidence="9 10">
    <name type="scientific">Candidatus Pullilachnospira gallistercoris</name>
    <dbReference type="NCBI Taxonomy" id="2840911"/>
    <lineage>
        <taxon>Bacteria</taxon>
        <taxon>Bacillati</taxon>
        <taxon>Bacillota</taxon>
        <taxon>Clostridia</taxon>
        <taxon>Lachnospirales</taxon>
        <taxon>Lachnospiraceae</taxon>
        <taxon>Lachnospiraceae incertae sedis</taxon>
        <taxon>Candidatus Pullilachnospira</taxon>
    </lineage>
</organism>
<evidence type="ECO:0000256" key="5">
    <source>
        <dbReference type="ARBA" id="ARBA00023163"/>
    </source>
</evidence>
<evidence type="ECO:0000256" key="4">
    <source>
        <dbReference type="ARBA" id="ARBA00023125"/>
    </source>
</evidence>
<dbReference type="Gene3D" id="1.10.1740.10">
    <property type="match status" value="1"/>
</dbReference>
<keyword evidence="3 6" id="KW-0731">Sigma factor</keyword>
<reference evidence="9" key="2">
    <citation type="journal article" date="2021" name="PeerJ">
        <title>Extensive microbial diversity within the chicken gut microbiome revealed by metagenomics and culture.</title>
        <authorList>
            <person name="Gilroy R."/>
            <person name="Ravi A."/>
            <person name="Getino M."/>
            <person name="Pursley I."/>
            <person name="Horton D.L."/>
            <person name="Alikhan N.F."/>
            <person name="Baker D."/>
            <person name="Gharbi K."/>
            <person name="Hall N."/>
            <person name="Watson M."/>
            <person name="Adriaenssens E.M."/>
            <person name="Foster-Nyarko E."/>
            <person name="Jarju S."/>
            <person name="Secka A."/>
            <person name="Antonio M."/>
            <person name="Oren A."/>
            <person name="Chaudhuri R.R."/>
            <person name="La Ragione R."/>
            <person name="Hildebrand F."/>
            <person name="Pallen M.J."/>
        </authorList>
    </citation>
    <scope>NUCLEOTIDE SEQUENCE</scope>
    <source>
        <strain evidence="9">ChiSjej5B23-6657</strain>
    </source>
</reference>
<dbReference type="InterPro" id="IPR036388">
    <property type="entry name" value="WH-like_DNA-bd_sf"/>
</dbReference>
<dbReference type="Pfam" id="PF08281">
    <property type="entry name" value="Sigma70_r4_2"/>
    <property type="match status" value="1"/>
</dbReference>
<dbReference type="NCBIfam" id="TIGR02937">
    <property type="entry name" value="sigma70-ECF"/>
    <property type="match status" value="1"/>
</dbReference>
<evidence type="ECO:0000256" key="6">
    <source>
        <dbReference type="RuleBase" id="RU000716"/>
    </source>
</evidence>
<feature type="domain" description="RNA polymerase sigma-70 region 2" evidence="7">
    <location>
        <begin position="19"/>
        <end position="86"/>
    </location>
</feature>
<protein>
    <recommendedName>
        <fullName evidence="6">RNA polymerase sigma factor</fullName>
    </recommendedName>
</protein>
<name>A0A9D1E978_9FIRM</name>
<dbReference type="Gene3D" id="1.10.10.10">
    <property type="entry name" value="Winged helix-like DNA-binding domain superfamily/Winged helix DNA-binding domain"/>
    <property type="match status" value="1"/>
</dbReference>
<keyword evidence="5 6" id="KW-0804">Transcription</keyword>
<dbReference type="InterPro" id="IPR013249">
    <property type="entry name" value="RNA_pol_sigma70_r4_t2"/>
</dbReference>
<dbReference type="InterPro" id="IPR000838">
    <property type="entry name" value="RNA_pol_sigma70_ECF_CS"/>
</dbReference>
<dbReference type="SUPFAM" id="SSF88946">
    <property type="entry name" value="Sigma2 domain of RNA polymerase sigma factors"/>
    <property type="match status" value="1"/>
</dbReference>
<evidence type="ECO:0000259" key="7">
    <source>
        <dbReference type="Pfam" id="PF04542"/>
    </source>
</evidence>
<dbReference type="GO" id="GO:0003677">
    <property type="term" value="F:DNA binding"/>
    <property type="evidence" value="ECO:0007669"/>
    <property type="project" value="UniProtKB-KW"/>
</dbReference>
<dbReference type="InterPro" id="IPR013325">
    <property type="entry name" value="RNA_pol_sigma_r2"/>
</dbReference>
<comment type="similarity">
    <text evidence="1 6">Belongs to the sigma-70 factor family. ECF subfamily.</text>
</comment>
<feature type="domain" description="RNA polymerase sigma factor 70 region 4 type 2" evidence="8">
    <location>
        <begin position="123"/>
        <end position="166"/>
    </location>
</feature>
<evidence type="ECO:0000256" key="1">
    <source>
        <dbReference type="ARBA" id="ARBA00010641"/>
    </source>
</evidence>
<comment type="caution">
    <text evidence="9">The sequence shown here is derived from an EMBL/GenBank/DDBJ whole genome shotgun (WGS) entry which is preliminary data.</text>
</comment>
<dbReference type="PROSITE" id="PS01063">
    <property type="entry name" value="SIGMA70_ECF"/>
    <property type="match status" value="1"/>
</dbReference>
<sequence>MFSGEEVEKIDKSDRLQKLMTEYKNLIFSICLKMSGDYFTAEDLTQETFLSVYEHLDSFDGRNEKAWICRIASNLCIDYRRQAARRMIPTSEEEMPPMTTEEEPLGMYLNREVMEDLEEKCKSLKPPYDAVALAYYYEGKSAEEIAALENRNKKTIQTQIYRARDMLKKMYGKERAEYG</sequence>
<evidence type="ECO:0000256" key="2">
    <source>
        <dbReference type="ARBA" id="ARBA00023015"/>
    </source>
</evidence>
<keyword evidence="2 6" id="KW-0805">Transcription regulation</keyword>
<dbReference type="AlphaFoldDB" id="A0A9D1E978"/>
<dbReference type="InterPro" id="IPR039425">
    <property type="entry name" value="RNA_pol_sigma-70-like"/>
</dbReference>
<evidence type="ECO:0000313" key="10">
    <source>
        <dbReference type="Proteomes" id="UP000823912"/>
    </source>
</evidence>
<keyword evidence="4 6" id="KW-0238">DNA-binding</keyword>
<dbReference type="GO" id="GO:0006352">
    <property type="term" value="P:DNA-templated transcription initiation"/>
    <property type="evidence" value="ECO:0007669"/>
    <property type="project" value="InterPro"/>
</dbReference>
<dbReference type="Proteomes" id="UP000823912">
    <property type="component" value="Unassembled WGS sequence"/>
</dbReference>
<dbReference type="InterPro" id="IPR013324">
    <property type="entry name" value="RNA_pol_sigma_r3/r4-like"/>
</dbReference>
<dbReference type="SUPFAM" id="SSF88659">
    <property type="entry name" value="Sigma3 and sigma4 domains of RNA polymerase sigma factors"/>
    <property type="match status" value="1"/>
</dbReference>
<evidence type="ECO:0000256" key="3">
    <source>
        <dbReference type="ARBA" id="ARBA00023082"/>
    </source>
</evidence>
<dbReference type="PANTHER" id="PTHR43133:SF60">
    <property type="entry name" value="RNA POLYMERASE SIGMA FACTOR SIGV"/>
    <property type="match status" value="1"/>
</dbReference>
<reference evidence="9" key="1">
    <citation type="submission" date="2020-10" db="EMBL/GenBank/DDBJ databases">
        <authorList>
            <person name="Gilroy R."/>
        </authorList>
    </citation>
    <scope>NUCLEOTIDE SEQUENCE</scope>
    <source>
        <strain evidence="9">ChiSjej5B23-6657</strain>
    </source>
</reference>
<gene>
    <name evidence="9" type="ORF">IAA55_05150</name>
</gene>
<dbReference type="Pfam" id="PF04542">
    <property type="entry name" value="Sigma70_r2"/>
    <property type="match status" value="1"/>
</dbReference>
<dbReference type="InterPro" id="IPR007627">
    <property type="entry name" value="RNA_pol_sigma70_r2"/>
</dbReference>
<proteinExistence type="inferred from homology"/>
<evidence type="ECO:0000313" key="9">
    <source>
        <dbReference type="EMBL" id="HIR70650.1"/>
    </source>
</evidence>
<evidence type="ECO:0000259" key="8">
    <source>
        <dbReference type="Pfam" id="PF08281"/>
    </source>
</evidence>
<dbReference type="EMBL" id="DVHM01000083">
    <property type="protein sequence ID" value="HIR70650.1"/>
    <property type="molecule type" value="Genomic_DNA"/>
</dbReference>
<dbReference type="GO" id="GO:0016987">
    <property type="term" value="F:sigma factor activity"/>
    <property type="evidence" value="ECO:0007669"/>
    <property type="project" value="UniProtKB-KW"/>
</dbReference>